<keyword evidence="12" id="KW-0966">Cell projection</keyword>
<evidence type="ECO:0000256" key="11">
    <source>
        <dbReference type="SAM" id="Coils"/>
    </source>
</evidence>
<evidence type="ECO:0000313" key="12">
    <source>
        <dbReference type="EMBL" id="RVT49012.1"/>
    </source>
</evidence>
<dbReference type="GO" id="GO:0009288">
    <property type="term" value="C:bacterial-type flagellum"/>
    <property type="evidence" value="ECO:0007669"/>
    <property type="project" value="InterPro"/>
</dbReference>
<accession>A0A437JQA3</accession>
<proteinExistence type="inferred from homology"/>
<dbReference type="GO" id="GO:0006935">
    <property type="term" value="P:chemotaxis"/>
    <property type="evidence" value="ECO:0007669"/>
    <property type="project" value="UniProtKB-KW"/>
</dbReference>
<evidence type="ECO:0000313" key="13">
    <source>
        <dbReference type="Proteomes" id="UP000288178"/>
    </source>
</evidence>
<dbReference type="InterPro" id="IPR012823">
    <property type="entry name" value="Flagell_FliJ"/>
</dbReference>
<evidence type="ECO:0000256" key="9">
    <source>
        <dbReference type="ARBA" id="ARBA00023136"/>
    </source>
</evidence>
<dbReference type="Pfam" id="PF02050">
    <property type="entry name" value="FliJ"/>
    <property type="match status" value="1"/>
</dbReference>
<dbReference type="GO" id="GO:0071973">
    <property type="term" value="P:bacterial-type flagellum-dependent cell motility"/>
    <property type="evidence" value="ECO:0007669"/>
    <property type="project" value="InterPro"/>
</dbReference>
<feature type="coiled-coil region" evidence="11">
    <location>
        <begin position="1"/>
        <end position="35"/>
    </location>
</feature>
<sequence>MQSLKTLLEHAEGERDAAQAALREAEALARRHADQASELQSYRAQFQARWTAQFRQPTVPALLQCHHGFSQRLDQAIAQQDAQCRQQGQRVARAREQLRRCEQRVAAVRKLIERRLAAQQRLAQRRDQKQTDEAAQRAAWARAISADIT</sequence>
<keyword evidence="4" id="KW-0813">Transport</keyword>
<evidence type="ECO:0000256" key="4">
    <source>
        <dbReference type="ARBA" id="ARBA00022448"/>
    </source>
</evidence>
<keyword evidence="12" id="KW-0282">Flagellum</keyword>
<keyword evidence="13" id="KW-1185">Reference proteome</keyword>
<evidence type="ECO:0000256" key="10">
    <source>
        <dbReference type="ARBA" id="ARBA00023225"/>
    </source>
</evidence>
<evidence type="ECO:0000256" key="8">
    <source>
        <dbReference type="ARBA" id="ARBA00022927"/>
    </source>
</evidence>
<keyword evidence="6" id="KW-0145">Chemotaxis</keyword>
<evidence type="ECO:0000256" key="3">
    <source>
        <dbReference type="ARBA" id="ARBA00020392"/>
    </source>
</evidence>
<protein>
    <recommendedName>
        <fullName evidence="3">Flagellar FliJ protein</fullName>
    </recommendedName>
</protein>
<reference evidence="12 13" key="1">
    <citation type="submission" date="2019-01" db="EMBL/GenBank/DDBJ databases">
        <authorList>
            <person name="Chen W.-M."/>
        </authorList>
    </citation>
    <scope>NUCLEOTIDE SEQUENCE [LARGE SCALE GENOMIC DNA]</scope>
    <source>
        <strain evidence="12 13">ICH-3</strain>
    </source>
</reference>
<dbReference type="Proteomes" id="UP000288178">
    <property type="component" value="Unassembled WGS sequence"/>
</dbReference>
<comment type="similarity">
    <text evidence="2">Belongs to the FliJ family.</text>
</comment>
<dbReference type="InterPro" id="IPR053716">
    <property type="entry name" value="Flag_assembly_chemotaxis_eff"/>
</dbReference>
<feature type="coiled-coil region" evidence="11">
    <location>
        <begin position="84"/>
        <end position="111"/>
    </location>
</feature>
<dbReference type="PANTHER" id="PTHR38786:SF1">
    <property type="entry name" value="FLAGELLAR FLIJ PROTEIN"/>
    <property type="match status" value="1"/>
</dbReference>
<gene>
    <name evidence="12" type="primary">fliJ</name>
    <name evidence="12" type="ORF">ENE75_21090</name>
</gene>
<evidence type="ECO:0000256" key="1">
    <source>
        <dbReference type="ARBA" id="ARBA00004413"/>
    </source>
</evidence>
<keyword evidence="9" id="KW-0472">Membrane</keyword>
<dbReference type="OrthoDB" id="8687958at2"/>
<dbReference type="AlphaFoldDB" id="A0A437JQA3"/>
<dbReference type="Gene3D" id="1.10.287.1700">
    <property type="match status" value="1"/>
</dbReference>
<evidence type="ECO:0000256" key="2">
    <source>
        <dbReference type="ARBA" id="ARBA00010004"/>
    </source>
</evidence>
<evidence type="ECO:0000256" key="5">
    <source>
        <dbReference type="ARBA" id="ARBA00022475"/>
    </source>
</evidence>
<comment type="subcellular location">
    <subcellularLocation>
        <location evidence="1">Cell membrane</location>
        <topology evidence="1">Peripheral membrane protein</topology>
        <orientation evidence="1">Cytoplasmic side</orientation>
    </subcellularLocation>
</comment>
<dbReference type="GO" id="GO:0005886">
    <property type="term" value="C:plasma membrane"/>
    <property type="evidence" value="ECO:0007669"/>
    <property type="project" value="UniProtKB-SubCell"/>
</dbReference>
<keyword evidence="8" id="KW-0653">Protein transport</keyword>
<comment type="caution">
    <text evidence="12">The sequence shown here is derived from an EMBL/GenBank/DDBJ whole genome shotgun (WGS) entry which is preliminary data.</text>
</comment>
<keyword evidence="11" id="KW-0175">Coiled coil</keyword>
<dbReference type="GO" id="GO:0044781">
    <property type="term" value="P:bacterial-type flagellum organization"/>
    <property type="evidence" value="ECO:0007669"/>
    <property type="project" value="UniProtKB-KW"/>
</dbReference>
<keyword evidence="7" id="KW-1005">Bacterial flagellum biogenesis</keyword>
<evidence type="ECO:0000256" key="7">
    <source>
        <dbReference type="ARBA" id="ARBA00022795"/>
    </source>
</evidence>
<dbReference type="EMBL" id="SACT01000009">
    <property type="protein sequence ID" value="RVT49012.1"/>
    <property type="molecule type" value="Genomic_DNA"/>
</dbReference>
<keyword evidence="12" id="KW-0969">Cilium</keyword>
<dbReference type="NCBIfam" id="TIGR02473">
    <property type="entry name" value="flagell_FliJ"/>
    <property type="match status" value="1"/>
</dbReference>
<keyword evidence="10" id="KW-1006">Bacterial flagellum protein export</keyword>
<dbReference type="PANTHER" id="PTHR38786">
    <property type="entry name" value="FLAGELLAR FLIJ PROTEIN"/>
    <property type="match status" value="1"/>
</dbReference>
<dbReference type="InterPro" id="IPR052570">
    <property type="entry name" value="FliJ"/>
</dbReference>
<dbReference type="GO" id="GO:0015031">
    <property type="term" value="P:protein transport"/>
    <property type="evidence" value="ECO:0007669"/>
    <property type="project" value="UniProtKB-KW"/>
</dbReference>
<evidence type="ECO:0000256" key="6">
    <source>
        <dbReference type="ARBA" id="ARBA00022500"/>
    </source>
</evidence>
<organism evidence="12 13">
    <name type="scientific">Rubrivivax albus</name>
    <dbReference type="NCBI Taxonomy" id="2499835"/>
    <lineage>
        <taxon>Bacteria</taxon>
        <taxon>Pseudomonadati</taxon>
        <taxon>Pseudomonadota</taxon>
        <taxon>Betaproteobacteria</taxon>
        <taxon>Burkholderiales</taxon>
        <taxon>Sphaerotilaceae</taxon>
        <taxon>Rubrivivax</taxon>
    </lineage>
</organism>
<keyword evidence="5" id="KW-1003">Cell membrane</keyword>
<name>A0A437JQA3_9BURK</name>